<dbReference type="Gene3D" id="2.170.130.10">
    <property type="entry name" value="TonB-dependent receptor, plug domain"/>
    <property type="match status" value="1"/>
</dbReference>
<dbReference type="CDD" id="cd01347">
    <property type="entry name" value="ligand_gated_channel"/>
    <property type="match status" value="1"/>
</dbReference>
<evidence type="ECO:0000256" key="7">
    <source>
        <dbReference type="ARBA" id="ARBA00022729"/>
    </source>
</evidence>
<comment type="similarity">
    <text evidence="2 14 16">Belongs to the TonB-dependent receptor family.</text>
</comment>
<evidence type="ECO:0000256" key="3">
    <source>
        <dbReference type="ARBA" id="ARBA00022448"/>
    </source>
</evidence>
<comment type="subcellular location">
    <subcellularLocation>
        <location evidence="1 14">Cell outer membrane</location>
        <topology evidence="1 14">Multi-pass membrane protein</topology>
    </subcellularLocation>
</comment>
<keyword evidence="9" id="KW-0406">Ion transport</keyword>
<evidence type="ECO:0000256" key="5">
    <source>
        <dbReference type="ARBA" id="ARBA00022496"/>
    </source>
</evidence>
<evidence type="ECO:0000256" key="10">
    <source>
        <dbReference type="ARBA" id="ARBA00023077"/>
    </source>
</evidence>
<keyword evidence="3 14" id="KW-0813">Transport</keyword>
<dbReference type="InterPro" id="IPR000531">
    <property type="entry name" value="Beta-barrel_TonB"/>
</dbReference>
<evidence type="ECO:0000256" key="11">
    <source>
        <dbReference type="ARBA" id="ARBA00023136"/>
    </source>
</evidence>
<keyword evidence="20" id="KW-1185">Reference proteome</keyword>
<dbReference type="EMBL" id="RRZA01000016">
    <property type="protein sequence ID" value="MBE0457266.1"/>
    <property type="molecule type" value="Genomic_DNA"/>
</dbReference>
<dbReference type="PANTHER" id="PTHR32552">
    <property type="entry name" value="FERRICHROME IRON RECEPTOR-RELATED"/>
    <property type="match status" value="1"/>
</dbReference>
<comment type="caution">
    <text evidence="19">The sequence shown here is derived from an EMBL/GenBank/DDBJ whole genome shotgun (WGS) entry which is preliminary data.</text>
</comment>
<dbReference type="InterPro" id="IPR010917">
    <property type="entry name" value="TonB_rcpt_CS"/>
</dbReference>
<dbReference type="PANTHER" id="PTHR32552:SF74">
    <property type="entry name" value="HYDROXAMATE SIDEROPHORE RECEPTOR FHUE"/>
    <property type="match status" value="1"/>
</dbReference>
<dbReference type="Pfam" id="PF07715">
    <property type="entry name" value="Plug"/>
    <property type="match status" value="1"/>
</dbReference>
<dbReference type="RefSeq" id="WP_192541251.1">
    <property type="nucleotide sequence ID" value="NZ_RRZA01000016.1"/>
</dbReference>
<keyword evidence="7" id="KW-0732">Signal</keyword>
<dbReference type="Proteomes" id="UP000707245">
    <property type="component" value="Unassembled WGS sequence"/>
</dbReference>
<evidence type="ECO:0000313" key="20">
    <source>
        <dbReference type="Proteomes" id="UP000707245"/>
    </source>
</evidence>
<reference evidence="19 20" key="1">
    <citation type="submission" date="2020-07" db="EMBL/GenBank/DDBJ databases">
        <title>Halophilic bacteria isolated from french cheeses.</title>
        <authorList>
            <person name="Kothe C.I."/>
            <person name="Farah-Kraiem B."/>
            <person name="Renault P."/>
            <person name="Dridi B."/>
        </authorList>
    </citation>
    <scope>NUCLEOTIDE SEQUENCE [LARGE SCALE GENOMIC DNA]</scope>
    <source>
        <strain evidence="19 20">FME14</strain>
    </source>
</reference>
<evidence type="ECO:0000256" key="1">
    <source>
        <dbReference type="ARBA" id="ARBA00004571"/>
    </source>
</evidence>
<evidence type="ECO:0000256" key="4">
    <source>
        <dbReference type="ARBA" id="ARBA00022452"/>
    </source>
</evidence>
<keyword evidence="5" id="KW-0410">Iron transport</keyword>
<dbReference type="PROSITE" id="PS52016">
    <property type="entry name" value="TONB_DEPENDENT_REC_3"/>
    <property type="match status" value="1"/>
</dbReference>
<keyword evidence="6 14" id="KW-0812">Transmembrane</keyword>
<feature type="short sequence motif" description="TonB C-terminal box" evidence="15">
    <location>
        <begin position="683"/>
        <end position="700"/>
    </location>
</feature>
<evidence type="ECO:0000256" key="13">
    <source>
        <dbReference type="ARBA" id="ARBA00023237"/>
    </source>
</evidence>
<proteinExistence type="inferred from homology"/>
<dbReference type="Pfam" id="PF00593">
    <property type="entry name" value="TonB_dep_Rec_b-barrel"/>
    <property type="match status" value="1"/>
</dbReference>
<keyword evidence="10 16" id="KW-0798">TonB box</keyword>
<gene>
    <name evidence="19" type="ORF">EI167_07325</name>
</gene>
<organism evidence="19 20">
    <name type="scientific">Pseudoalteromonas prydzensis</name>
    <dbReference type="NCBI Taxonomy" id="182141"/>
    <lineage>
        <taxon>Bacteria</taxon>
        <taxon>Pseudomonadati</taxon>
        <taxon>Pseudomonadota</taxon>
        <taxon>Gammaproteobacteria</taxon>
        <taxon>Alteromonadales</taxon>
        <taxon>Pseudoalteromonadaceae</taxon>
        <taxon>Pseudoalteromonas</taxon>
    </lineage>
</organism>
<dbReference type="SUPFAM" id="SSF56935">
    <property type="entry name" value="Porins"/>
    <property type="match status" value="1"/>
</dbReference>
<evidence type="ECO:0000256" key="6">
    <source>
        <dbReference type="ARBA" id="ARBA00022692"/>
    </source>
</evidence>
<dbReference type="InterPro" id="IPR036942">
    <property type="entry name" value="Beta-barrel_TonB_sf"/>
</dbReference>
<name>A0ABR9FKB1_9GAMM</name>
<evidence type="ECO:0000259" key="18">
    <source>
        <dbReference type="Pfam" id="PF07715"/>
    </source>
</evidence>
<feature type="domain" description="TonB-dependent receptor-like beta-barrel" evidence="17">
    <location>
        <begin position="262"/>
        <end position="669"/>
    </location>
</feature>
<evidence type="ECO:0000256" key="8">
    <source>
        <dbReference type="ARBA" id="ARBA00023004"/>
    </source>
</evidence>
<dbReference type="PROSITE" id="PS01156">
    <property type="entry name" value="TONB_DEPENDENT_REC_2"/>
    <property type="match status" value="1"/>
</dbReference>
<evidence type="ECO:0000256" key="15">
    <source>
        <dbReference type="PROSITE-ProRule" id="PRU10144"/>
    </source>
</evidence>
<evidence type="ECO:0000256" key="16">
    <source>
        <dbReference type="RuleBase" id="RU003357"/>
    </source>
</evidence>
<dbReference type="InterPro" id="IPR010105">
    <property type="entry name" value="TonB_sidphr_rcpt"/>
</dbReference>
<evidence type="ECO:0000256" key="12">
    <source>
        <dbReference type="ARBA" id="ARBA00023170"/>
    </source>
</evidence>
<accession>A0ABR9FKB1</accession>
<dbReference type="NCBIfam" id="TIGR01783">
    <property type="entry name" value="TonB-siderophor"/>
    <property type="match status" value="1"/>
</dbReference>
<evidence type="ECO:0000259" key="17">
    <source>
        <dbReference type="Pfam" id="PF00593"/>
    </source>
</evidence>
<evidence type="ECO:0000256" key="9">
    <source>
        <dbReference type="ARBA" id="ARBA00023065"/>
    </source>
</evidence>
<sequence>MFNPTISSISIAITLAISNVTYASEQDAEEANIEKISVLGQRLEYNTSATGLMLSVQQTPQSISVIDAQAIQDFALDNVADVVGMAAGINVQKAETSRFFFSARGNPVTNFQYDGLPVFYNSFFSEAVSDSILFERVEVVRGATGLLSGAGEPSAAINLIRKKAGFEQQGYVTAKVGSWQNVRLEGDFNTPLNSDGSIRGRVAASIDQGKSHVDLAEKDNLQLYTTVGFDLGANTEMNIGIEHAKRRPKGSTWGALPLFYADGSSADDLAISSTTAANWTYWDRDNTSAFVNLAHSFTNGWQLRAEYERRDDKMDGKLLYLSGHPDRDTGLGMSGSSMIYQSDRTLDSARIYADGPFELFSRQHRLIVGANLSDQHVTSDSFYAISGDPVGNFLQWDGSVSEPTYADTAITGKNNEEQVGAYIATQLSVTDKLTLVLGNRFSRYDYENEVDSADNYKQTGINTPYAGLVFSPVPAVSIYTSYTEIFQPQNAKDKNDQRLDPVEGSNLEAGVKSTWLDERLLVTAAVFKVEKDNVAVLDPSFTEPLPDGSFPYIGKEGTQSKGFEVEISGQVTDSFNANFSYAHTKSEDENGDDFATHNPEHLVKLSGMYDYNEAFKFGVNAHWQNEIYNENVGPNNAHRAEQASYWLVNMMVRYKFTEQFSGQMNINNVFDKKYYSSIDFYNQGFFGAPRNIEASVRYQF</sequence>
<protein>
    <submittedName>
        <fullName evidence="19">TonB-dependent siderophore receptor</fullName>
    </submittedName>
</protein>
<dbReference type="InterPro" id="IPR039426">
    <property type="entry name" value="TonB-dep_rcpt-like"/>
</dbReference>
<keyword evidence="11 14" id="KW-0472">Membrane</keyword>
<evidence type="ECO:0000256" key="14">
    <source>
        <dbReference type="PROSITE-ProRule" id="PRU01360"/>
    </source>
</evidence>
<feature type="domain" description="TonB-dependent receptor plug" evidence="18">
    <location>
        <begin position="56"/>
        <end position="154"/>
    </location>
</feature>
<evidence type="ECO:0000313" key="19">
    <source>
        <dbReference type="EMBL" id="MBE0457266.1"/>
    </source>
</evidence>
<evidence type="ECO:0000256" key="2">
    <source>
        <dbReference type="ARBA" id="ARBA00009810"/>
    </source>
</evidence>
<dbReference type="Gene3D" id="2.40.170.20">
    <property type="entry name" value="TonB-dependent receptor, beta-barrel domain"/>
    <property type="match status" value="1"/>
</dbReference>
<keyword evidence="13 14" id="KW-0998">Cell outer membrane</keyword>
<keyword evidence="8" id="KW-0408">Iron</keyword>
<keyword evidence="12 19" id="KW-0675">Receptor</keyword>
<dbReference type="InterPro" id="IPR037066">
    <property type="entry name" value="Plug_dom_sf"/>
</dbReference>
<dbReference type="InterPro" id="IPR012910">
    <property type="entry name" value="Plug_dom"/>
</dbReference>
<keyword evidence="4 14" id="KW-1134">Transmembrane beta strand</keyword>